<feature type="compositionally biased region" description="Polar residues" evidence="1">
    <location>
        <begin position="276"/>
        <end position="292"/>
    </location>
</feature>
<feature type="region of interest" description="Disordered" evidence="1">
    <location>
        <begin position="2038"/>
        <end position="2096"/>
    </location>
</feature>
<feature type="region of interest" description="Disordered" evidence="1">
    <location>
        <begin position="2416"/>
        <end position="2499"/>
    </location>
</feature>
<name>A0A640K8A8_LEITA</name>
<proteinExistence type="predicted"/>
<dbReference type="EMBL" id="BLBS01000006">
    <property type="protein sequence ID" value="GET85800.1"/>
    <property type="molecule type" value="Genomic_DNA"/>
</dbReference>
<feature type="compositionally biased region" description="Low complexity" evidence="1">
    <location>
        <begin position="1645"/>
        <end position="1656"/>
    </location>
</feature>
<accession>A0A640K8A8</accession>
<dbReference type="InterPro" id="IPR051291">
    <property type="entry name" value="CIMAP"/>
</dbReference>
<feature type="region of interest" description="Disordered" evidence="1">
    <location>
        <begin position="496"/>
        <end position="563"/>
    </location>
</feature>
<evidence type="ECO:0000256" key="1">
    <source>
        <dbReference type="SAM" id="MobiDB-lite"/>
    </source>
</evidence>
<dbReference type="Proteomes" id="UP000419144">
    <property type="component" value="Unassembled WGS sequence"/>
</dbReference>
<feature type="compositionally biased region" description="Low complexity" evidence="1">
    <location>
        <begin position="685"/>
        <end position="701"/>
    </location>
</feature>
<evidence type="ECO:0000313" key="2">
    <source>
        <dbReference type="EMBL" id="GET85800.1"/>
    </source>
</evidence>
<feature type="compositionally biased region" description="Low complexity" evidence="1">
    <location>
        <begin position="447"/>
        <end position="466"/>
    </location>
</feature>
<feature type="region of interest" description="Disordered" evidence="1">
    <location>
        <begin position="577"/>
        <end position="611"/>
    </location>
</feature>
<comment type="caution">
    <text evidence="2">The sequence shown here is derived from an EMBL/GenBank/DDBJ whole genome shotgun (WGS) entry which is preliminary data.</text>
</comment>
<dbReference type="PANTHER" id="PTHR21580">
    <property type="entry name" value="SHIPPO-1-RELATED"/>
    <property type="match status" value="1"/>
</dbReference>
<dbReference type="VEuPathDB" id="TriTrypDB:LtaPh_0506800"/>
<feature type="region of interest" description="Disordered" evidence="1">
    <location>
        <begin position="444"/>
        <end position="479"/>
    </location>
</feature>
<dbReference type="OrthoDB" id="406368at2759"/>
<feature type="region of interest" description="Disordered" evidence="1">
    <location>
        <begin position="832"/>
        <end position="902"/>
    </location>
</feature>
<keyword evidence="3" id="KW-1185">Reference proteome</keyword>
<feature type="region of interest" description="Disordered" evidence="1">
    <location>
        <begin position="251"/>
        <end position="299"/>
    </location>
</feature>
<feature type="compositionally biased region" description="Polar residues" evidence="1">
    <location>
        <begin position="513"/>
        <end position="530"/>
    </location>
</feature>
<organism evidence="2 3">
    <name type="scientific">Leishmania tarentolae</name>
    <name type="common">Sauroleishmania tarentolae</name>
    <dbReference type="NCBI Taxonomy" id="5689"/>
    <lineage>
        <taxon>Eukaryota</taxon>
        <taxon>Discoba</taxon>
        <taxon>Euglenozoa</taxon>
        <taxon>Kinetoplastea</taxon>
        <taxon>Metakinetoplastina</taxon>
        <taxon>Trypanosomatida</taxon>
        <taxon>Trypanosomatidae</taxon>
        <taxon>Leishmaniinae</taxon>
        <taxon>Leishmania</taxon>
        <taxon>lizard Leishmania</taxon>
    </lineage>
</organism>
<feature type="compositionally biased region" description="Basic residues" evidence="1">
    <location>
        <begin position="704"/>
        <end position="715"/>
    </location>
</feature>
<feature type="region of interest" description="Disordered" evidence="1">
    <location>
        <begin position="766"/>
        <end position="791"/>
    </location>
</feature>
<feature type="compositionally biased region" description="Low complexity" evidence="1">
    <location>
        <begin position="2752"/>
        <end position="2774"/>
    </location>
</feature>
<feature type="compositionally biased region" description="Basic residues" evidence="1">
    <location>
        <begin position="126"/>
        <end position="142"/>
    </location>
</feature>
<feature type="region of interest" description="Disordered" evidence="1">
    <location>
        <begin position="119"/>
        <end position="161"/>
    </location>
</feature>
<dbReference type="InterPro" id="IPR010736">
    <property type="entry name" value="SHIPPO-rpt"/>
</dbReference>
<feature type="region of interest" description="Disordered" evidence="1">
    <location>
        <begin position="2750"/>
        <end position="2774"/>
    </location>
</feature>
<feature type="region of interest" description="Disordered" evidence="1">
    <location>
        <begin position="685"/>
        <end position="750"/>
    </location>
</feature>
<feature type="compositionally biased region" description="Basic and acidic residues" evidence="1">
    <location>
        <begin position="533"/>
        <end position="548"/>
    </location>
</feature>
<protein>
    <submittedName>
        <fullName evidence="2">Uncharacterized protein</fullName>
    </submittedName>
</protein>
<evidence type="ECO:0000313" key="3">
    <source>
        <dbReference type="Proteomes" id="UP000419144"/>
    </source>
</evidence>
<dbReference type="Pfam" id="PF07004">
    <property type="entry name" value="SHIPPO-rpt"/>
    <property type="match status" value="16"/>
</dbReference>
<gene>
    <name evidence="2" type="ORF">LtaPh_0506800</name>
</gene>
<dbReference type="PANTHER" id="PTHR21580:SF28">
    <property type="entry name" value="BOREALIN N-TERMINAL DOMAIN-CONTAINING PROTEIN-RELATED"/>
    <property type="match status" value="1"/>
</dbReference>
<feature type="compositionally biased region" description="Pro residues" evidence="1">
    <location>
        <begin position="143"/>
        <end position="154"/>
    </location>
</feature>
<feature type="compositionally biased region" description="Low complexity" evidence="1">
    <location>
        <begin position="838"/>
        <end position="849"/>
    </location>
</feature>
<feature type="compositionally biased region" description="Basic and acidic residues" evidence="1">
    <location>
        <begin position="871"/>
        <end position="893"/>
    </location>
</feature>
<sequence length="2774" mass="285984">MTPHLNPSILSSTCLCTFARHSDMCRVCRCPPPHPHPTRPPPHHCSAEESCDTHIHIHTYTHIYIYIYLFTYIDQWQQRRSVVSGQSVKRGLAVLVCANLTLLSLPPLSGTPPLVHACETHASTSRSKKAHIQPASTRHRPPRGTPSKPPPPPLHTHTHHTMPTPLSYAAYLREVAMEVNASIAPDAPVAAPSWQLSRSRHRQAFYDVTSGSSAHHTKDLCGDSYAYDYLQVPAMSTVSSAGAVQLYQDWRRQQQKQQRPAEADRPHSARAPAVHTRSTSYTASHLTASTTNQDRERDIDGDAMQRSFQRLYAVMQDEGRREGRGAAATERMAHASHYVLCSPQRRCRSRRGRSQRLRTRTASQSVTCCASTVIHVPSMDFDRDRIIIDDGDGDNHCASGTKVVQAAKGSVKAQKKSVKVLKTPRPTVGSTAGSVKVVSPALTSTDTSAITSSPSKLSTSSSRSCSQARQPRTQRHQCPNCGPRCDVSDYVGLPSQRDAHGRSPSSPAYGRWCSSTDGTTTNKNGTQAVLKSTAEDSLRLQWPGERRATPSRCPSSQPRSSPELQCCSTRRACHRSQQQSPTHGRHSCRHERRADRSCGTPRREKRPSSDAVAVVSFTRGRVNPLKNEAALRDIATRTCTCYWAEFPGLKMAVNPASHAADCPYQAHETLYAEVVLQSKADASSSSASASTSSHSRCSSCAPLHGRRDRSGRRSSSRSYRQEYRARAAPLRQALNDPEAKRTRGRAAVMGSTKRRTYMEMIMDAARDAPPSQPPRSCGRRSTTSATASSFKAHHDAMVTAVALSRPSSPTAQASLTTGEAPLKLEAEPKPQLLSHQPSSADDAAAATSDESVTAPHTAAGGKDAAPVVESQHGEAGRGSRGEKSPVLNDETHLRALSRPRCRPAVGVPGPGSYHVDLAYAASSAARGIRGAAIPKSARMSAVKSLTPGPGAYDVYRCEEERKAITAEVVAAGGAAATTIGNGDATNGKDTDATREHVIGKGVVFSSTGARQLQLRYGENYVHTSTWAKRAAAVPGPGAYNIVDGDRYDQSRPLGAAHAGHRFSKSADGAHFSVVAAASSLRTSLVLPWRDWAGGAYIGTATSDFVAHPSLAGGDRRTIGETVVADSITVSCSHASAAAAAAANAADGSVWKGVGSGVALRLTSQRFPVKPPGAPAAVMAAGYDLKTGRHRSAEGAIPPPGEPSPATYDLESALRWVQRRAPEISMTFRHDRGPRGPLHSTGGAANDTALASGVGGGAVPTALSSLSHLLSYEVSFSPGPGTYDVRSGEVWRMRRSPQWSFSTAARNAPSAAGEGIKGWSGQAPHPVGHPGPGTYDTEACHRALQRSAVSAPIGTAPRFTVDNNSHGCVHPSVTEAGVTDNGTRAGPGTYDVEGGYKVLHESIKGGVIPRAGADAWANADDDEAQHCGPGPGAYTLPALPPSGPTAYLGMSAPRFPYEQTLASNEADAGGRGAAGEDRCPSHLTTDLFLANLVTPGPGSYDIDAATSLVNRPGAIIGRAPRVSLLVPTAATSSNVGPGSYMLPALPAGRGAVMPTARARTISEASDAAEGPGPGLYNPVDMHASSTRTFSLARTSARFPDSGTHDANGPGPGAYEVVDLSPPGRSAVIGSAVARPDLDRKEGNGGSTDAAGSGAAVPGPGAYSPQYAQVEKRVPQVVLARAPAGQGAAEYYASSGASMLSHEQHAGADSGLGPGQYDPQFPSDLVHAGRGYTFGSAPRAAVGVASALEGPGPGAYEVRMTRDGCLVYGGDGSGAARFGTAPRLAEEGAAATMPAGPGPGAYTPEAYTDMGTVFGSRALSPAVHFGTAPRIVGIDDARVAAGMPGPGAYEPNPHVLYPTIPAISFPRADCTHAAGDMDIPGPGAYVTTEVAAARAAQFGSAPRFSESRADGVATHARNGTEDAASVPGPNAYAPNDAAIYPAPSAHRFGTAARLTSVIGEAAETNGVGPGAYDVEVGLAHSSQGPTAAAYSFPRAGGSDGSRGFLSVRDAVAGGVAESPGPGAYQLPPFFPEGPQWGFGTSARTAAADATEGSSPLATASPGPGAYATPVPAPLHGGSSFPKADTAPPTGDTASPGPGAYDVVDTAVRPSAPGVRFGTAVRHGCADVSAGNVDATAAGAHDDGVSWTPGPGAYSPNVNASSATRSTLAGPSFAQAPRMSPATVPGAAIKGDVGPGSYMIEAADTQVLPRAPAHIMAPPAPHAPRLQEPQPGPGSYEYPIAVQEHRRSALLLGRHGDSADIRRDTPGPGAYDADAAYTSTQVARQPGGFTMQGRPVASMQVGFAEGPGPGSYNPDVPSAPAAAAPRFGTAPRMLDTVKGDGGVGPGAYDLPAPPTLRPPVSFTQAPREVVMGSHEGHTDGLHNGDMRGDGVGGATPGPGSYDVGTAIDCTHMGRQGPSFTIPRGPRPLLRSGDPDASPLVGPGTYSPVDPTSHHHGGGGMGTNGPSAAFGLAERPVNAVKSGSDGPGPGTYDPHRPSLANGAGLGPSFGSAVRMENVAAAMLAPTPGPGAYAVASSFKATSAAGSAPAPSFGTSKRPSAVLNETPGPGSYVVDGYGTATSGVAMAPTFAQGDPRPHLACGGLDTPGPGAYYRASNFDSTSAAAGPSFGIGERGTAGAGMATPGPGTYYRDSAAAGVKECKGASFGLGERTSPVLNCYPGPGTYFRGAGLATDVAALLGPSFGTGERHNPKLNNNPGPGTYFRDTLPTATSAAQPRPRRPTAADTLQKLASVGYPTLPSKTKPATATTASGTAAALCE</sequence>
<feature type="region of interest" description="Disordered" evidence="1">
    <location>
        <begin position="1629"/>
        <end position="1656"/>
    </location>
</feature>
<feature type="compositionally biased region" description="Low complexity" evidence="1">
    <location>
        <begin position="550"/>
        <end position="562"/>
    </location>
</feature>
<reference evidence="2" key="1">
    <citation type="submission" date="2019-11" db="EMBL/GenBank/DDBJ databases">
        <title>Leishmania tarentolae CDS.</title>
        <authorList>
            <person name="Goto Y."/>
            <person name="Yamagishi J."/>
        </authorList>
    </citation>
    <scope>NUCLEOTIDE SEQUENCE [LARGE SCALE GENOMIC DNA]</scope>
    <source>
        <strain evidence="2">Parrot Tar II</strain>
    </source>
</reference>